<gene>
    <name evidence="1" type="ORF">T4B_10448</name>
</gene>
<keyword evidence="2" id="KW-1185">Reference proteome</keyword>
<sequence length="71" mass="8226">MDVVILATLNPQRHMRLYIAVLIKFNHIISKICYHHANPTLSHLECPKLNFANNYKRVSFFPGCSNSKRSL</sequence>
<reference evidence="1 2" key="1">
    <citation type="submission" date="2015-01" db="EMBL/GenBank/DDBJ databases">
        <title>Evolution of Trichinella species and genotypes.</title>
        <authorList>
            <person name="Korhonen P.K."/>
            <person name="Edoardo P."/>
            <person name="Giuseppe L.R."/>
            <person name="Gasser R.B."/>
        </authorList>
    </citation>
    <scope>NUCLEOTIDE SEQUENCE [LARGE SCALE GENOMIC DNA]</scope>
    <source>
        <strain evidence="1">ISS588</strain>
    </source>
</reference>
<proteinExistence type="predicted"/>
<dbReference type="Proteomes" id="UP000054805">
    <property type="component" value="Unassembled WGS sequence"/>
</dbReference>
<organism evidence="1 2">
    <name type="scientific">Trichinella pseudospiralis</name>
    <name type="common">Parasitic roundworm</name>
    <dbReference type="NCBI Taxonomy" id="6337"/>
    <lineage>
        <taxon>Eukaryota</taxon>
        <taxon>Metazoa</taxon>
        <taxon>Ecdysozoa</taxon>
        <taxon>Nematoda</taxon>
        <taxon>Enoplea</taxon>
        <taxon>Dorylaimia</taxon>
        <taxon>Trichinellida</taxon>
        <taxon>Trichinellidae</taxon>
        <taxon>Trichinella</taxon>
    </lineage>
</organism>
<name>A0A0V1J304_TRIPS</name>
<dbReference type="EMBL" id="JYDS01000046">
    <property type="protein sequence ID" value="KRZ29383.1"/>
    <property type="molecule type" value="Genomic_DNA"/>
</dbReference>
<evidence type="ECO:0000313" key="2">
    <source>
        <dbReference type="Proteomes" id="UP000054805"/>
    </source>
</evidence>
<protein>
    <submittedName>
        <fullName evidence="1">Uncharacterized protein</fullName>
    </submittedName>
</protein>
<dbReference type="AlphaFoldDB" id="A0A0V1J304"/>
<comment type="caution">
    <text evidence="1">The sequence shown here is derived from an EMBL/GenBank/DDBJ whole genome shotgun (WGS) entry which is preliminary data.</text>
</comment>
<evidence type="ECO:0000313" key="1">
    <source>
        <dbReference type="EMBL" id="KRZ29383.1"/>
    </source>
</evidence>
<accession>A0A0V1J304</accession>